<dbReference type="Proteomes" id="UP000008909">
    <property type="component" value="Unassembled WGS sequence"/>
</dbReference>
<evidence type="ECO:0000256" key="2">
    <source>
        <dbReference type="ARBA" id="ARBA00022741"/>
    </source>
</evidence>
<gene>
    <name evidence="5" type="ORF">CLF_107176</name>
</gene>
<feature type="region of interest" description="Disordered" evidence="4">
    <location>
        <begin position="1041"/>
        <end position="1060"/>
    </location>
</feature>
<dbReference type="GO" id="GO:0005524">
    <property type="term" value="F:ATP binding"/>
    <property type="evidence" value="ECO:0007669"/>
    <property type="project" value="UniProtKB-KW"/>
</dbReference>
<accession>G7YQH5</accession>
<keyword evidence="2" id="KW-0547">Nucleotide-binding</keyword>
<dbReference type="Gene3D" id="3.30.470.20">
    <property type="entry name" value="ATP-grasp fold, B domain"/>
    <property type="match status" value="1"/>
</dbReference>
<dbReference type="GO" id="GO:0015631">
    <property type="term" value="F:tubulin binding"/>
    <property type="evidence" value="ECO:0007669"/>
    <property type="project" value="TreeGrafter"/>
</dbReference>
<dbReference type="InterPro" id="IPR004344">
    <property type="entry name" value="TTL/TTLL_fam"/>
</dbReference>
<keyword evidence="6" id="KW-1185">Reference proteome</keyword>
<protein>
    <submittedName>
        <fullName evidence="5">Tubulin polyglutamylase TTLL11</fullName>
    </submittedName>
</protein>
<dbReference type="EMBL" id="DF143977">
    <property type="protein sequence ID" value="GAA55205.1"/>
    <property type="molecule type" value="Genomic_DNA"/>
</dbReference>
<name>G7YQH5_CLOSI</name>
<feature type="region of interest" description="Disordered" evidence="4">
    <location>
        <begin position="707"/>
        <end position="728"/>
    </location>
</feature>
<feature type="compositionally biased region" description="Polar residues" evidence="4">
    <location>
        <begin position="511"/>
        <end position="520"/>
    </location>
</feature>
<evidence type="ECO:0000256" key="1">
    <source>
        <dbReference type="ARBA" id="ARBA00022598"/>
    </source>
</evidence>
<dbReference type="PANTHER" id="PTHR12241">
    <property type="entry name" value="TUBULIN POLYGLUTAMYLASE"/>
    <property type="match status" value="1"/>
</dbReference>
<dbReference type="AlphaFoldDB" id="G7YQH5"/>
<evidence type="ECO:0000313" key="5">
    <source>
        <dbReference type="EMBL" id="GAA55205.1"/>
    </source>
</evidence>
<reference evidence="5" key="1">
    <citation type="journal article" date="2011" name="Genome Biol.">
        <title>The draft genome of the carcinogenic human liver fluke Clonorchis sinensis.</title>
        <authorList>
            <person name="Wang X."/>
            <person name="Chen W."/>
            <person name="Huang Y."/>
            <person name="Sun J."/>
            <person name="Men J."/>
            <person name="Liu H."/>
            <person name="Luo F."/>
            <person name="Guo L."/>
            <person name="Lv X."/>
            <person name="Deng C."/>
            <person name="Zhou C."/>
            <person name="Fan Y."/>
            <person name="Li X."/>
            <person name="Huang L."/>
            <person name="Hu Y."/>
            <person name="Liang C."/>
            <person name="Hu X."/>
            <person name="Xu J."/>
            <person name="Yu X."/>
        </authorList>
    </citation>
    <scope>NUCLEOTIDE SEQUENCE [LARGE SCALE GENOMIC DNA]</scope>
    <source>
        <strain evidence="5">Henan</strain>
    </source>
</reference>
<dbReference type="SUPFAM" id="SSF56059">
    <property type="entry name" value="Glutathione synthetase ATP-binding domain-like"/>
    <property type="match status" value="1"/>
</dbReference>
<dbReference type="GO" id="GO:0036064">
    <property type="term" value="C:ciliary basal body"/>
    <property type="evidence" value="ECO:0007669"/>
    <property type="project" value="TreeGrafter"/>
</dbReference>
<proteinExistence type="predicted"/>
<dbReference type="PROSITE" id="PS51221">
    <property type="entry name" value="TTL"/>
    <property type="match status" value="1"/>
</dbReference>
<evidence type="ECO:0000313" key="6">
    <source>
        <dbReference type="Proteomes" id="UP000008909"/>
    </source>
</evidence>
<feature type="region of interest" description="Disordered" evidence="4">
    <location>
        <begin position="439"/>
        <end position="461"/>
    </location>
</feature>
<evidence type="ECO:0000256" key="4">
    <source>
        <dbReference type="SAM" id="MobiDB-lite"/>
    </source>
</evidence>
<keyword evidence="1" id="KW-0436">Ligase</keyword>
<dbReference type="GO" id="GO:0070740">
    <property type="term" value="F:tubulin-glutamic acid ligase activity"/>
    <property type="evidence" value="ECO:0007669"/>
    <property type="project" value="TreeGrafter"/>
</dbReference>
<evidence type="ECO:0000256" key="3">
    <source>
        <dbReference type="ARBA" id="ARBA00022840"/>
    </source>
</evidence>
<dbReference type="Pfam" id="PF03133">
    <property type="entry name" value="TTL"/>
    <property type="match status" value="2"/>
</dbReference>
<sequence>MENISKRDVQNKIGWFLELKPCDFRRKLVKAYLKDIRRCSRSSKYSIQAKFLPTKQTPESVSILTLFAGSTLNVVRTAIQELDFVEILDSAGLFDIVWCGTSVIPDVPLENRFVNKFPGASNILGKINLFRTLELHRRFFPYAYKFYPPTWFLPFQKQALFVDSANAGQTNGSQPSFKHTYIVKPDSGTQGKGIYLFQSPNCYSFQQTPTNTNCATNNLTGPDQDPRRSPQNQLSCVASLLELDTSEVRTPNVNGLLPALDVVQRYEENPVLLHGCKTDLRVYVLIETLIPLRIHVYRDGLVRLASQLYQKPEKRNLCKHTMHLTNYAINKLHHPPKSKTTELNSPDQNMCHVVKSETCSLAEANTGNMQEWQCKRSLRDLLQSPEAFIPPEEVNPDNWKHIDPVKLWNELDTIIRLTIFALVPHFKVAYWAKYGRPLSKQTGESNEIPSKSEVRSGQGTSEGLTHDPCCFQILGFDFLLVEPDNHPILLEVNSNPSLRTDALHHFKQWPVSDTQPTTDSPVAPLPKTNTSTTTTTVKSTSSRLIAETATLLSAVLGDRYAEFQRSSVDEQVKGGLVHSTLKLIAKKIRRRRVLAQAGTLMRSTIEPDSPKSQSFLDCNATTAPVQVNQIVDIQLPALTVPQNLEHPARNPLKRVGHPSELISNTTLPTIRCYVRKRDYGRIESTLKRRGICQRFVMPKGFRAAAQGVSVPNSKRPRENKVENAPTVTATEADRNSNTLRVTTSIKRRELKFAKMELIYAEGEKSYERMMAVNLRSCGSEYQSFRDKLIKAKEQYAIKLAGDHNLHKPVVPAFISILNIESIDCGARVMDLLADIFLSVLSVRRAKLRAVSPPKDANLISDNWTSSSGTEMTKSTGIQSQFIPRMDLTSFRSFCRRSRMDALGFSFTELDLVFAKHRNWWQRVYEPDLSRQGREPCYLNGLSFPGFVDLCVQLANHCFPLASKPRLTTGTIHLPEIPLFPQPMNEHDFAFSNRSTNVKPHAATVLRRLELKKSDATIASETEKSKPQLPQVYQGQAKIESSISKSTEKATPPPQSSMTKPPCVAPGCELFDLSINCPIDDSSFASLLRFLEHCCITSLQL</sequence>
<organism evidence="5 6">
    <name type="scientific">Clonorchis sinensis</name>
    <name type="common">Chinese liver fluke</name>
    <dbReference type="NCBI Taxonomy" id="79923"/>
    <lineage>
        <taxon>Eukaryota</taxon>
        <taxon>Metazoa</taxon>
        <taxon>Spiralia</taxon>
        <taxon>Lophotrochozoa</taxon>
        <taxon>Platyhelminthes</taxon>
        <taxon>Trematoda</taxon>
        <taxon>Digenea</taxon>
        <taxon>Opisthorchiida</taxon>
        <taxon>Opisthorchiata</taxon>
        <taxon>Opisthorchiidae</taxon>
        <taxon>Clonorchis</taxon>
    </lineage>
</organism>
<dbReference type="GO" id="GO:0000226">
    <property type="term" value="P:microtubule cytoskeleton organization"/>
    <property type="evidence" value="ECO:0007669"/>
    <property type="project" value="TreeGrafter"/>
</dbReference>
<dbReference type="PANTHER" id="PTHR12241:SF154">
    <property type="entry name" value="TUBULIN POLYGLUTAMYLASE TTLL11"/>
    <property type="match status" value="1"/>
</dbReference>
<keyword evidence="3" id="KW-0067">ATP-binding</keyword>
<feature type="region of interest" description="Disordered" evidence="4">
    <location>
        <begin position="511"/>
        <end position="536"/>
    </location>
</feature>
<reference key="2">
    <citation type="submission" date="2011-10" db="EMBL/GenBank/DDBJ databases">
        <title>The genome and transcriptome sequence of Clonorchis sinensis provide insights into the carcinogenic liver fluke.</title>
        <authorList>
            <person name="Wang X."/>
            <person name="Huang Y."/>
            <person name="Chen W."/>
            <person name="Liu H."/>
            <person name="Guo L."/>
            <person name="Chen Y."/>
            <person name="Luo F."/>
            <person name="Zhou W."/>
            <person name="Sun J."/>
            <person name="Mao Q."/>
            <person name="Liang P."/>
            <person name="Zhou C."/>
            <person name="Tian Y."/>
            <person name="Men J."/>
            <person name="Lv X."/>
            <person name="Huang L."/>
            <person name="Zhou J."/>
            <person name="Hu Y."/>
            <person name="Li R."/>
            <person name="Zhang F."/>
            <person name="Lei H."/>
            <person name="Li X."/>
            <person name="Hu X."/>
            <person name="Liang C."/>
            <person name="Xu J."/>
            <person name="Wu Z."/>
            <person name="Yu X."/>
        </authorList>
    </citation>
    <scope>NUCLEOTIDE SEQUENCE</scope>
    <source>
        <strain>Henan</strain>
    </source>
</reference>